<dbReference type="Gene3D" id="1.20.1530.20">
    <property type="match status" value="1"/>
</dbReference>
<feature type="transmembrane region" description="Helical" evidence="5">
    <location>
        <begin position="158"/>
        <end position="179"/>
    </location>
</feature>
<dbReference type="STRING" id="1441095.AM592_18950"/>
<dbReference type="Pfam" id="PF01758">
    <property type="entry name" value="SBF"/>
    <property type="match status" value="1"/>
</dbReference>
<dbReference type="InterPro" id="IPR002657">
    <property type="entry name" value="BilAc:Na_symport/Acr3"/>
</dbReference>
<evidence type="ECO:0000256" key="5">
    <source>
        <dbReference type="SAM" id="Phobius"/>
    </source>
</evidence>
<evidence type="ECO:0000256" key="2">
    <source>
        <dbReference type="ARBA" id="ARBA00022692"/>
    </source>
</evidence>
<evidence type="ECO:0008006" key="8">
    <source>
        <dbReference type="Google" id="ProtNLM"/>
    </source>
</evidence>
<feature type="transmembrane region" description="Helical" evidence="5">
    <location>
        <begin position="12"/>
        <end position="28"/>
    </location>
</feature>
<keyword evidence="7" id="KW-1185">Reference proteome</keyword>
<evidence type="ECO:0000256" key="3">
    <source>
        <dbReference type="ARBA" id="ARBA00022989"/>
    </source>
</evidence>
<reference evidence="6 7" key="2">
    <citation type="journal article" date="2016" name="Int. J. Syst. Evol. Microbiol.">
        <title>Bacillus gobiensis sp. nov., isolated from a soil sample.</title>
        <authorList>
            <person name="Liu B."/>
            <person name="Liu G.H."/>
            <person name="Cetin S."/>
            <person name="Schumann P."/>
            <person name="Pan Z.Z."/>
            <person name="Chen Q.Q."/>
        </authorList>
    </citation>
    <scope>NUCLEOTIDE SEQUENCE [LARGE SCALE GENOMIC DNA]</scope>
    <source>
        <strain evidence="6 7">FJAT-4402</strain>
    </source>
</reference>
<sequence>MLQQLNRTLGKVMPVLTPLSVVTGVLLADNLSYLAFLVPWVFALMTFGGSLGSSFKSFQHAIVHPLPLIIVIAVLHIIAPLIAWSTGHLFFYGDSYTITGLILGMIIPTGITSVIWVSMYKGNLGLTLSIILIDTILSPFIVPFSLSLLVGEQVHMEVWGIMRGLFGMIVIPSLLGMGFNQYAPKITKRLSTLLAPVTKLGLIVVVSINSSVVAPYFQHIDYKFVLTALTVFILAFSGYLISWLLGRMLRNSREVIISLIYTGGMRNISVGAVLAVGFFPPPVAVPVITSMLFQQVLAGFYGFLIGKYLNKPVSVPVREGSA</sequence>
<accession>A0A0M4GC31</accession>
<dbReference type="PATRIC" id="fig|1441095.3.peg.4184"/>
<name>A0A0M4GC31_9BACI</name>
<dbReference type="InterPro" id="IPR038770">
    <property type="entry name" value="Na+/solute_symporter_sf"/>
</dbReference>
<feature type="transmembrane region" description="Helical" evidence="5">
    <location>
        <begin position="258"/>
        <end position="279"/>
    </location>
</feature>
<evidence type="ECO:0000256" key="4">
    <source>
        <dbReference type="ARBA" id="ARBA00023136"/>
    </source>
</evidence>
<keyword evidence="4 5" id="KW-0472">Membrane</keyword>
<organism evidence="6 7">
    <name type="scientific">Bacillus gobiensis</name>
    <dbReference type="NCBI Taxonomy" id="1441095"/>
    <lineage>
        <taxon>Bacteria</taxon>
        <taxon>Bacillati</taxon>
        <taxon>Bacillota</taxon>
        <taxon>Bacilli</taxon>
        <taxon>Bacillales</taxon>
        <taxon>Bacillaceae</taxon>
        <taxon>Bacillus</taxon>
    </lineage>
</organism>
<keyword evidence="3 5" id="KW-1133">Transmembrane helix</keyword>
<feature type="transmembrane region" description="Helical" evidence="5">
    <location>
        <begin position="66"/>
        <end position="84"/>
    </location>
</feature>
<feature type="transmembrane region" description="Helical" evidence="5">
    <location>
        <begin position="224"/>
        <end position="246"/>
    </location>
</feature>
<protein>
    <recommendedName>
        <fullName evidence="8">Bile acid:sodium symporter</fullName>
    </recommendedName>
</protein>
<evidence type="ECO:0000256" key="1">
    <source>
        <dbReference type="ARBA" id="ARBA00004141"/>
    </source>
</evidence>
<evidence type="ECO:0000313" key="7">
    <source>
        <dbReference type="Proteomes" id="UP000067625"/>
    </source>
</evidence>
<dbReference type="EMBL" id="CP012600">
    <property type="protein sequence ID" value="ALC83395.1"/>
    <property type="molecule type" value="Genomic_DNA"/>
</dbReference>
<evidence type="ECO:0000313" key="6">
    <source>
        <dbReference type="EMBL" id="ALC83395.1"/>
    </source>
</evidence>
<dbReference type="Proteomes" id="UP000067625">
    <property type="component" value="Chromosome"/>
</dbReference>
<keyword evidence="2 5" id="KW-0812">Transmembrane</keyword>
<dbReference type="AlphaFoldDB" id="A0A0M4GC31"/>
<feature type="transmembrane region" description="Helical" evidence="5">
    <location>
        <begin position="34"/>
        <end position="54"/>
    </location>
</feature>
<reference evidence="7" key="1">
    <citation type="submission" date="2015-08" db="EMBL/GenBank/DDBJ databases">
        <title>Genome sequencing project for genomic taxonomy and phylogenomics of Bacillus-like bacteria.</title>
        <authorList>
            <person name="Liu B."/>
            <person name="Wang J."/>
            <person name="Zhu Y."/>
            <person name="Liu G."/>
            <person name="Chen Q."/>
            <person name="Chen Z."/>
            <person name="Lan J."/>
            <person name="Che J."/>
            <person name="Ge C."/>
            <person name="Shi H."/>
            <person name="Pan Z."/>
            <person name="Liu X."/>
        </authorList>
    </citation>
    <scope>NUCLEOTIDE SEQUENCE [LARGE SCALE GENOMIC DNA]</scope>
    <source>
        <strain evidence="7">FJAT-4402</strain>
    </source>
</reference>
<proteinExistence type="predicted"/>
<feature type="transmembrane region" description="Helical" evidence="5">
    <location>
        <begin position="124"/>
        <end position="146"/>
    </location>
</feature>
<dbReference type="PANTHER" id="PTHR10361:SF28">
    <property type="entry name" value="P3 PROTEIN-RELATED"/>
    <property type="match status" value="1"/>
</dbReference>
<feature type="transmembrane region" description="Helical" evidence="5">
    <location>
        <begin position="285"/>
        <end position="304"/>
    </location>
</feature>
<dbReference type="RefSeq" id="WP_053605236.1">
    <property type="nucleotide sequence ID" value="NZ_CP012600.1"/>
</dbReference>
<comment type="subcellular location">
    <subcellularLocation>
        <location evidence="1">Membrane</location>
        <topology evidence="1">Multi-pass membrane protein</topology>
    </subcellularLocation>
</comment>
<dbReference type="PANTHER" id="PTHR10361">
    <property type="entry name" value="SODIUM-BILE ACID COTRANSPORTER"/>
    <property type="match status" value="1"/>
</dbReference>
<dbReference type="InterPro" id="IPR004710">
    <property type="entry name" value="Bilac:Na_transpt"/>
</dbReference>
<feature type="transmembrane region" description="Helical" evidence="5">
    <location>
        <begin position="96"/>
        <end position="117"/>
    </location>
</feature>
<dbReference type="OrthoDB" id="1551454at2"/>
<gene>
    <name evidence="6" type="ORF">AM592_18950</name>
</gene>
<dbReference type="GO" id="GO:0016020">
    <property type="term" value="C:membrane"/>
    <property type="evidence" value="ECO:0007669"/>
    <property type="project" value="UniProtKB-SubCell"/>
</dbReference>